<evidence type="ECO:0000313" key="1">
    <source>
        <dbReference type="EMBL" id="SEB57388.1"/>
    </source>
</evidence>
<dbReference type="AlphaFoldDB" id="A0A1H4KH60"/>
<keyword evidence="2" id="KW-1185">Reference proteome</keyword>
<accession>A0A1H4KH60</accession>
<organism evidence="1 2">
    <name type="scientific">Pseudomonas saponiphila</name>
    <dbReference type="NCBI Taxonomy" id="556534"/>
    <lineage>
        <taxon>Bacteria</taxon>
        <taxon>Pseudomonadati</taxon>
        <taxon>Pseudomonadota</taxon>
        <taxon>Gammaproteobacteria</taxon>
        <taxon>Pseudomonadales</taxon>
        <taxon>Pseudomonadaceae</taxon>
        <taxon>Pseudomonas</taxon>
    </lineage>
</organism>
<proteinExistence type="predicted"/>
<name>A0A1H4KH60_9PSED</name>
<gene>
    <name evidence="1" type="ORF">SAMN05216178_1295</name>
</gene>
<dbReference type="EMBL" id="FNTJ01000001">
    <property type="protein sequence ID" value="SEB57388.1"/>
    <property type="molecule type" value="Genomic_DNA"/>
</dbReference>
<sequence>MQPRCPATVHFLMPCTIYAQGITTAQNMTRYTIIVADHNRT</sequence>
<dbReference type="Proteomes" id="UP000198982">
    <property type="component" value="Unassembled WGS sequence"/>
</dbReference>
<evidence type="ECO:0000313" key="2">
    <source>
        <dbReference type="Proteomes" id="UP000198982"/>
    </source>
</evidence>
<reference evidence="2" key="1">
    <citation type="submission" date="2016-10" db="EMBL/GenBank/DDBJ databases">
        <authorList>
            <person name="Varghese N."/>
            <person name="Submissions S."/>
        </authorList>
    </citation>
    <scope>NUCLEOTIDE SEQUENCE [LARGE SCALE GENOMIC DNA]</scope>
    <source>
        <strain evidence="2">DSM 9751</strain>
    </source>
</reference>
<protein>
    <submittedName>
        <fullName evidence="1">Uncharacterized protein</fullName>
    </submittedName>
</protein>